<dbReference type="GO" id="GO:0004721">
    <property type="term" value="F:phosphoprotein phosphatase activity"/>
    <property type="evidence" value="ECO:0007669"/>
    <property type="project" value="TreeGrafter"/>
</dbReference>
<dbReference type="FunFam" id="1.10.287.130:FF:000001">
    <property type="entry name" value="Two-component sensor histidine kinase"/>
    <property type="match status" value="1"/>
</dbReference>
<dbReference type="GeneID" id="83014006"/>
<evidence type="ECO:0000256" key="4">
    <source>
        <dbReference type="ARBA" id="ARBA00022553"/>
    </source>
</evidence>
<keyword evidence="12" id="KW-1185">Reference proteome</keyword>
<dbReference type="PROSITE" id="PS50109">
    <property type="entry name" value="HIS_KIN"/>
    <property type="match status" value="1"/>
</dbReference>
<dbReference type="Gene3D" id="3.30.565.10">
    <property type="entry name" value="Histidine kinase-like ATPase, C-terminal domain"/>
    <property type="match status" value="1"/>
</dbReference>
<dbReference type="FunFam" id="3.30.565.10:FF:000006">
    <property type="entry name" value="Sensor histidine kinase WalK"/>
    <property type="match status" value="1"/>
</dbReference>
<dbReference type="GO" id="GO:0016036">
    <property type="term" value="P:cellular response to phosphate starvation"/>
    <property type="evidence" value="ECO:0007669"/>
    <property type="project" value="TreeGrafter"/>
</dbReference>
<keyword evidence="6" id="KW-0418">Kinase</keyword>
<dbReference type="SMART" id="SM00388">
    <property type="entry name" value="HisKA"/>
    <property type="match status" value="1"/>
</dbReference>
<sequence>MKTSEALILIVAVAGLALFCAQGLLEAWSALVLLGLVAMTLLWHSQDTLRETMRTKEQTLKTQVRSSAKDASLKQQQIMTILTNIPSPLAMMDSYGHLILYNEGFSRFLSEEGEDEFTYRDERIAGEVQLFLKEAYLSENAIVRNLCYNSVDFQCLSVPIQENGRFTGCLLVFQDITQAMEKERMQKRFIADASHELKTPIAAIKGMIEILNRDDFDDPKTMKDFHIQIEKETKRLEMIVADLLKLSRLSMSTLALELSPCEISGLFDSLIKEAAPQAKSQGVIVEAEDQTHETFWLDEQKIHQALANLLNNALAHSQPEHIRMQARRQDHWLVLTVSDDGCGIDAKHLDRIFERFYRVDKSRSRASGGSGLGLAIVKAIVSAHQGEIEVDSEIGRGSQFVIRLPIRSDAADHPSPAEHSPHLPELSPQNTNAGASS</sequence>
<dbReference type="InterPro" id="IPR004358">
    <property type="entry name" value="Sig_transdc_His_kin-like_C"/>
</dbReference>
<comment type="subcellular location">
    <subcellularLocation>
        <location evidence="2">Membrane</location>
    </subcellularLocation>
</comment>
<protein>
    <recommendedName>
        <fullName evidence="3">histidine kinase</fullName>
        <ecNumber evidence="3">2.7.13.3</ecNumber>
    </recommendedName>
</protein>
<evidence type="ECO:0000256" key="6">
    <source>
        <dbReference type="ARBA" id="ARBA00022777"/>
    </source>
</evidence>
<evidence type="ECO:0000256" key="5">
    <source>
        <dbReference type="ARBA" id="ARBA00022679"/>
    </source>
</evidence>
<dbReference type="CDD" id="cd00082">
    <property type="entry name" value="HisKA"/>
    <property type="match status" value="1"/>
</dbReference>
<evidence type="ECO:0000256" key="3">
    <source>
        <dbReference type="ARBA" id="ARBA00012438"/>
    </source>
</evidence>
<evidence type="ECO:0000256" key="9">
    <source>
        <dbReference type="SAM" id="MobiDB-lite"/>
    </source>
</evidence>
<feature type="compositionally biased region" description="Polar residues" evidence="9">
    <location>
        <begin position="427"/>
        <end position="437"/>
    </location>
</feature>
<dbReference type="EMBL" id="QRUP01000001">
    <property type="protein sequence ID" value="RGR76921.1"/>
    <property type="molecule type" value="Genomic_DNA"/>
</dbReference>
<comment type="catalytic activity">
    <reaction evidence="1">
        <text>ATP + protein L-histidine = ADP + protein N-phospho-L-histidine.</text>
        <dbReference type="EC" id="2.7.13.3"/>
    </reaction>
</comment>
<keyword evidence="4" id="KW-0597">Phosphoprotein</keyword>
<dbReference type="Gene3D" id="1.10.287.130">
    <property type="match status" value="1"/>
</dbReference>
<dbReference type="GO" id="GO:0005886">
    <property type="term" value="C:plasma membrane"/>
    <property type="evidence" value="ECO:0007669"/>
    <property type="project" value="TreeGrafter"/>
</dbReference>
<comment type="caution">
    <text evidence="11">The sequence shown here is derived from an EMBL/GenBank/DDBJ whole genome shotgun (WGS) entry which is preliminary data.</text>
</comment>
<dbReference type="PANTHER" id="PTHR45453">
    <property type="entry name" value="PHOSPHATE REGULON SENSOR PROTEIN PHOR"/>
    <property type="match status" value="1"/>
</dbReference>
<dbReference type="EC" id="2.7.13.3" evidence="3"/>
<dbReference type="InterPro" id="IPR003594">
    <property type="entry name" value="HATPase_dom"/>
</dbReference>
<dbReference type="SUPFAM" id="SSF55874">
    <property type="entry name" value="ATPase domain of HSP90 chaperone/DNA topoisomerase II/histidine kinase"/>
    <property type="match status" value="1"/>
</dbReference>
<dbReference type="RefSeq" id="WP_117892635.1">
    <property type="nucleotide sequence ID" value="NZ_CABJCV010000001.1"/>
</dbReference>
<feature type="region of interest" description="Disordered" evidence="9">
    <location>
        <begin position="409"/>
        <end position="437"/>
    </location>
</feature>
<dbReference type="SUPFAM" id="SSF47384">
    <property type="entry name" value="Homodimeric domain of signal transducing histidine kinase"/>
    <property type="match status" value="1"/>
</dbReference>
<accession>A0A412G6K0</accession>
<dbReference type="CDD" id="cd00075">
    <property type="entry name" value="HATPase"/>
    <property type="match status" value="1"/>
</dbReference>
<reference evidence="11 12" key="1">
    <citation type="submission" date="2018-08" db="EMBL/GenBank/DDBJ databases">
        <title>A genome reference for cultivated species of the human gut microbiota.</title>
        <authorList>
            <person name="Zou Y."/>
            <person name="Xue W."/>
            <person name="Luo G."/>
        </authorList>
    </citation>
    <scope>NUCLEOTIDE SEQUENCE [LARGE SCALE GENOMIC DNA]</scope>
    <source>
        <strain evidence="11 12">AF24-29</strain>
    </source>
</reference>
<dbReference type="Gene3D" id="3.30.450.20">
    <property type="entry name" value="PAS domain"/>
    <property type="match status" value="1"/>
</dbReference>
<dbReference type="SMART" id="SM00387">
    <property type="entry name" value="HATPase_c"/>
    <property type="match status" value="1"/>
</dbReference>
<evidence type="ECO:0000259" key="10">
    <source>
        <dbReference type="PROSITE" id="PS50109"/>
    </source>
</evidence>
<dbReference type="InterPro" id="IPR003661">
    <property type="entry name" value="HisK_dim/P_dom"/>
</dbReference>
<keyword evidence="7" id="KW-0902">Two-component regulatory system</keyword>
<gene>
    <name evidence="11" type="ORF">DWY25_01105</name>
</gene>
<dbReference type="Proteomes" id="UP000284178">
    <property type="component" value="Unassembled WGS sequence"/>
</dbReference>
<evidence type="ECO:0000256" key="2">
    <source>
        <dbReference type="ARBA" id="ARBA00004370"/>
    </source>
</evidence>
<evidence type="ECO:0000256" key="8">
    <source>
        <dbReference type="ARBA" id="ARBA00023136"/>
    </source>
</evidence>
<keyword evidence="8" id="KW-0472">Membrane</keyword>
<dbReference type="AlphaFoldDB" id="A0A412G6K0"/>
<dbReference type="PRINTS" id="PR00344">
    <property type="entry name" value="BCTRLSENSOR"/>
</dbReference>
<name>A0A412G6K0_9FIRM</name>
<keyword evidence="5" id="KW-0808">Transferase</keyword>
<feature type="compositionally biased region" description="Basic and acidic residues" evidence="9">
    <location>
        <begin position="409"/>
        <end position="422"/>
    </location>
</feature>
<dbReference type="InterPro" id="IPR050351">
    <property type="entry name" value="BphY/WalK/GraS-like"/>
</dbReference>
<proteinExistence type="predicted"/>
<evidence type="ECO:0000256" key="7">
    <source>
        <dbReference type="ARBA" id="ARBA00023012"/>
    </source>
</evidence>
<dbReference type="GO" id="GO:0000155">
    <property type="term" value="F:phosphorelay sensor kinase activity"/>
    <property type="evidence" value="ECO:0007669"/>
    <property type="project" value="InterPro"/>
</dbReference>
<dbReference type="InterPro" id="IPR036890">
    <property type="entry name" value="HATPase_C_sf"/>
</dbReference>
<evidence type="ECO:0000313" key="11">
    <source>
        <dbReference type="EMBL" id="RGR76921.1"/>
    </source>
</evidence>
<dbReference type="InterPro" id="IPR036097">
    <property type="entry name" value="HisK_dim/P_sf"/>
</dbReference>
<dbReference type="Pfam" id="PF02518">
    <property type="entry name" value="HATPase_c"/>
    <property type="match status" value="1"/>
</dbReference>
<evidence type="ECO:0000256" key="1">
    <source>
        <dbReference type="ARBA" id="ARBA00000085"/>
    </source>
</evidence>
<evidence type="ECO:0000313" key="12">
    <source>
        <dbReference type="Proteomes" id="UP000284178"/>
    </source>
</evidence>
<feature type="domain" description="Histidine kinase" evidence="10">
    <location>
        <begin position="192"/>
        <end position="408"/>
    </location>
</feature>
<dbReference type="Pfam" id="PF00512">
    <property type="entry name" value="HisKA"/>
    <property type="match status" value="1"/>
</dbReference>
<dbReference type="PANTHER" id="PTHR45453:SF1">
    <property type="entry name" value="PHOSPHATE REGULON SENSOR PROTEIN PHOR"/>
    <property type="match status" value="1"/>
</dbReference>
<organism evidence="11 12">
    <name type="scientific">Holdemania filiformis</name>
    <dbReference type="NCBI Taxonomy" id="61171"/>
    <lineage>
        <taxon>Bacteria</taxon>
        <taxon>Bacillati</taxon>
        <taxon>Bacillota</taxon>
        <taxon>Erysipelotrichia</taxon>
        <taxon>Erysipelotrichales</taxon>
        <taxon>Erysipelotrichaceae</taxon>
        <taxon>Holdemania</taxon>
    </lineage>
</organism>
<dbReference type="InterPro" id="IPR005467">
    <property type="entry name" value="His_kinase_dom"/>
</dbReference>